<sequence length="53" mass="6125">MKRSSAAEFYRNYFAATKFVESGWLARLTAGQRLRMLEDLMQWEVTAPTIGKP</sequence>
<name>A0A9X2W652_9ENTR</name>
<dbReference type="EMBL" id="JALHAP010000076">
    <property type="protein sequence ID" value="MCT4701805.1"/>
    <property type="molecule type" value="Genomic_DNA"/>
</dbReference>
<accession>A0A9X2W652</accession>
<evidence type="ECO:0000313" key="1">
    <source>
        <dbReference type="EMBL" id="MCT4701805.1"/>
    </source>
</evidence>
<keyword evidence="2" id="KW-1185">Reference proteome</keyword>
<dbReference type="GO" id="GO:0046325">
    <property type="term" value="P:negative regulation of D-glucose import"/>
    <property type="evidence" value="ECO:0007669"/>
    <property type="project" value="InterPro"/>
</dbReference>
<protein>
    <submittedName>
        <fullName evidence="1">Glucose uptake inhibitor SgrT</fullName>
    </submittedName>
</protein>
<reference evidence="1" key="1">
    <citation type="submission" date="2022-03" db="EMBL/GenBank/DDBJ databases">
        <title>Proposal of a novel genus Dryocolo and two novel species.</title>
        <authorList>
            <person name="Maddock D.W."/>
            <person name="Brady C.L."/>
            <person name="Denman S."/>
            <person name="Arnold D."/>
        </authorList>
    </citation>
    <scope>NUCLEOTIDE SEQUENCE</scope>
    <source>
        <strain evidence="1">H6W4</strain>
    </source>
</reference>
<evidence type="ECO:0000313" key="2">
    <source>
        <dbReference type="Proteomes" id="UP001150641"/>
    </source>
</evidence>
<gene>
    <name evidence="1" type="ORF">MUA00_08300</name>
</gene>
<organism evidence="1 2">
    <name type="scientific">Dryocola boscaweniae</name>
    <dbReference type="NCBI Taxonomy" id="2925397"/>
    <lineage>
        <taxon>Bacteria</taxon>
        <taxon>Pseudomonadati</taxon>
        <taxon>Pseudomonadota</taxon>
        <taxon>Gammaproteobacteria</taxon>
        <taxon>Enterobacterales</taxon>
        <taxon>Enterobacteriaceae</taxon>
        <taxon>Dryocola</taxon>
    </lineage>
</organism>
<dbReference type="Proteomes" id="UP001150641">
    <property type="component" value="Unassembled WGS sequence"/>
</dbReference>
<comment type="caution">
    <text evidence="1">The sequence shown here is derived from an EMBL/GenBank/DDBJ whole genome shotgun (WGS) entry which is preliminary data.</text>
</comment>
<dbReference type="Pfam" id="PF15894">
    <property type="entry name" value="SgrT"/>
    <property type="match status" value="1"/>
</dbReference>
<dbReference type="RefSeq" id="WP_271122629.1">
    <property type="nucleotide sequence ID" value="NZ_JALHAO010000087.1"/>
</dbReference>
<dbReference type="AlphaFoldDB" id="A0A9X2W652"/>
<dbReference type="InterPro" id="IPR031767">
    <property type="entry name" value="SgrT"/>
</dbReference>
<proteinExistence type="predicted"/>